<dbReference type="InterPro" id="IPR004181">
    <property type="entry name" value="Znf_MIZ"/>
</dbReference>
<keyword evidence="4" id="KW-0808">Transferase</keyword>
<feature type="compositionally biased region" description="Basic and acidic residues" evidence="10">
    <location>
        <begin position="361"/>
        <end position="381"/>
    </location>
</feature>
<comment type="similarity">
    <text evidence="3">Belongs to the NSE2 family.</text>
</comment>
<feature type="region of interest" description="Disordered" evidence="10">
    <location>
        <begin position="361"/>
        <end position="395"/>
    </location>
</feature>
<evidence type="ECO:0000256" key="2">
    <source>
        <dbReference type="ARBA" id="ARBA00004718"/>
    </source>
</evidence>
<dbReference type="PANTHER" id="PTHR21330">
    <property type="entry name" value="E3 SUMO-PROTEIN LIGASE NSE2"/>
    <property type="match status" value="1"/>
</dbReference>
<keyword evidence="8" id="KW-0862">Zinc</keyword>
<dbReference type="SUPFAM" id="SSF57850">
    <property type="entry name" value="RING/U-box"/>
    <property type="match status" value="1"/>
</dbReference>
<dbReference type="InterPro" id="IPR013083">
    <property type="entry name" value="Znf_RING/FYVE/PHD"/>
</dbReference>
<dbReference type="PANTHER" id="PTHR21330:SF1">
    <property type="entry name" value="E3 SUMO-PROTEIN LIGASE NSE2"/>
    <property type="match status" value="1"/>
</dbReference>
<dbReference type="AlphaFoldDB" id="M5G3N8"/>
<evidence type="ECO:0000256" key="8">
    <source>
        <dbReference type="ARBA" id="ARBA00022833"/>
    </source>
</evidence>
<accession>M5G3N8</accession>
<keyword evidence="7" id="KW-0833">Ubl conjugation pathway</keyword>
<dbReference type="HOGENOM" id="CLU_055164_0_0_1"/>
<keyword evidence="13" id="KW-1185">Reference proteome</keyword>
<evidence type="ECO:0000256" key="3">
    <source>
        <dbReference type="ARBA" id="ARBA00008212"/>
    </source>
</evidence>
<evidence type="ECO:0000256" key="5">
    <source>
        <dbReference type="ARBA" id="ARBA00022723"/>
    </source>
</evidence>
<evidence type="ECO:0000256" key="9">
    <source>
        <dbReference type="ARBA" id="ARBA00023242"/>
    </source>
</evidence>
<dbReference type="GO" id="GO:0016925">
    <property type="term" value="P:protein sumoylation"/>
    <property type="evidence" value="ECO:0007669"/>
    <property type="project" value="UniProtKB-UniPathway"/>
</dbReference>
<dbReference type="UniPathway" id="UPA00886"/>
<evidence type="ECO:0000256" key="4">
    <source>
        <dbReference type="ARBA" id="ARBA00022679"/>
    </source>
</evidence>
<dbReference type="GeneID" id="63683333"/>
<feature type="compositionally biased region" description="Acidic residues" evidence="10">
    <location>
        <begin position="382"/>
        <end position="395"/>
    </location>
</feature>
<name>M5G3N8_DACPD</name>
<evidence type="ECO:0000256" key="1">
    <source>
        <dbReference type="ARBA" id="ARBA00004123"/>
    </source>
</evidence>
<dbReference type="STRING" id="1858805.M5G3N8"/>
<evidence type="ECO:0000313" key="12">
    <source>
        <dbReference type="EMBL" id="EJU03289.1"/>
    </source>
</evidence>
<keyword evidence="6" id="KW-0863">Zinc-finger</keyword>
<dbReference type="OrthoDB" id="26899at2759"/>
<evidence type="ECO:0000256" key="7">
    <source>
        <dbReference type="ARBA" id="ARBA00022786"/>
    </source>
</evidence>
<feature type="region of interest" description="Disordered" evidence="10">
    <location>
        <begin position="1"/>
        <end position="121"/>
    </location>
</feature>
<evidence type="ECO:0000313" key="13">
    <source>
        <dbReference type="Proteomes" id="UP000030653"/>
    </source>
</evidence>
<dbReference type="GO" id="GO:0030915">
    <property type="term" value="C:Smc5-Smc6 complex"/>
    <property type="evidence" value="ECO:0007669"/>
    <property type="project" value="InterPro"/>
</dbReference>
<dbReference type="CDD" id="cd16651">
    <property type="entry name" value="SPL-RING_NSE2"/>
    <property type="match status" value="1"/>
</dbReference>
<gene>
    <name evidence="12" type="ORF">DACRYDRAFT_106452</name>
</gene>
<dbReference type="EMBL" id="JH795860">
    <property type="protein sequence ID" value="EJU03289.1"/>
    <property type="molecule type" value="Genomic_DNA"/>
</dbReference>
<evidence type="ECO:0000259" key="11">
    <source>
        <dbReference type="Pfam" id="PF11789"/>
    </source>
</evidence>
<dbReference type="InterPro" id="IPR026846">
    <property type="entry name" value="Nse2(Mms21)"/>
</dbReference>
<proteinExistence type="inferred from homology"/>
<organism evidence="12 13">
    <name type="scientific">Dacryopinax primogenitus (strain DJM 731)</name>
    <name type="common">Brown rot fungus</name>
    <dbReference type="NCBI Taxonomy" id="1858805"/>
    <lineage>
        <taxon>Eukaryota</taxon>
        <taxon>Fungi</taxon>
        <taxon>Dikarya</taxon>
        <taxon>Basidiomycota</taxon>
        <taxon>Agaricomycotina</taxon>
        <taxon>Dacrymycetes</taxon>
        <taxon>Dacrymycetales</taxon>
        <taxon>Dacrymycetaceae</taxon>
        <taxon>Dacryopinax</taxon>
    </lineage>
</organism>
<dbReference type="GO" id="GO:0005634">
    <property type="term" value="C:nucleus"/>
    <property type="evidence" value="ECO:0007669"/>
    <property type="project" value="UniProtKB-SubCell"/>
</dbReference>
<dbReference type="Gene3D" id="3.30.40.10">
    <property type="entry name" value="Zinc/RING finger domain, C3HC4 (zinc finger)"/>
    <property type="match status" value="1"/>
</dbReference>
<dbReference type="Proteomes" id="UP000030653">
    <property type="component" value="Unassembled WGS sequence"/>
</dbReference>
<comment type="subcellular location">
    <subcellularLocation>
        <location evidence="1">Nucleus</location>
    </subcellularLocation>
</comment>
<keyword evidence="9" id="KW-0539">Nucleus</keyword>
<dbReference type="Pfam" id="PF11789">
    <property type="entry name" value="zf-Nse"/>
    <property type="match status" value="1"/>
</dbReference>
<dbReference type="OMA" id="CPATGCK"/>
<keyword evidence="5" id="KW-0479">Metal-binding</keyword>
<feature type="domain" description="SP-RING-type" evidence="11">
    <location>
        <begin position="293"/>
        <end position="349"/>
    </location>
</feature>
<dbReference type="RefSeq" id="XP_040630183.1">
    <property type="nucleotide sequence ID" value="XM_040768271.1"/>
</dbReference>
<dbReference type="GO" id="GO:0008270">
    <property type="term" value="F:zinc ion binding"/>
    <property type="evidence" value="ECO:0007669"/>
    <property type="project" value="UniProtKB-KW"/>
</dbReference>
<protein>
    <recommendedName>
        <fullName evidence="11">SP-RING-type domain-containing protein</fullName>
    </recommendedName>
</protein>
<dbReference type="GO" id="GO:0061665">
    <property type="term" value="F:SUMO ligase activity"/>
    <property type="evidence" value="ECO:0007669"/>
    <property type="project" value="TreeGrafter"/>
</dbReference>
<sequence>MPPRRSLRSSQATRPPNSEPSPEPEPEVQPRGTQRRTRTSTGEGTQRPRTRTRTGSGEGATQQRGEGNTAHDVPGGTQRVRTHSGEEGTRRSQARKARPPAPEADSDENDHLEGEGAGEGAAPSAFFSLQTFRNQPVDSGSDRMLRAFLTNWSMPAGHAEERGVGLLADTARAVGEAGGDEELDRELESAIRKMIDVQQRIRAHTATLDGLRQRIAQGEKLADLTELYTQGAQEKWEVWEGKTARQRYGKDEGYFQFRDGVWQGQNGDDNAMAPDFITKELEREDGDLADEDEDIFVGGNTQQLKCPLTLRYLTSCLTSTKCKHSYSREAILQYLPPQGGKQCPATGCDVLVSRAELVEDKDKERRARRAEEKEREGHLGLDEEPVEEMDDSVVL</sequence>
<evidence type="ECO:0000256" key="6">
    <source>
        <dbReference type="ARBA" id="ARBA00022771"/>
    </source>
</evidence>
<dbReference type="GO" id="GO:0000724">
    <property type="term" value="P:double-strand break repair via homologous recombination"/>
    <property type="evidence" value="ECO:0007669"/>
    <property type="project" value="InterPro"/>
</dbReference>
<comment type="pathway">
    <text evidence="2">Protein modification; protein sumoylation.</text>
</comment>
<reference evidence="12 13" key="1">
    <citation type="journal article" date="2012" name="Science">
        <title>The Paleozoic origin of enzymatic lignin decomposition reconstructed from 31 fungal genomes.</title>
        <authorList>
            <person name="Floudas D."/>
            <person name="Binder M."/>
            <person name="Riley R."/>
            <person name="Barry K."/>
            <person name="Blanchette R.A."/>
            <person name="Henrissat B."/>
            <person name="Martinez A.T."/>
            <person name="Otillar R."/>
            <person name="Spatafora J.W."/>
            <person name="Yadav J.S."/>
            <person name="Aerts A."/>
            <person name="Benoit I."/>
            <person name="Boyd A."/>
            <person name="Carlson A."/>
            <person name="Copeland A."/>
            <person name="Coutinho P.M."/>
            <person name="de Vries R.P."/>
            <person name="Ferreira P."/>
            <person name="Findley K."/>
            <person name="Foster B."/>
            <person name="Gaskell J."/>
            <person name="Glotzer D."/>
            <person name="Gorecki P."/>
            <person name="Heitman J."/>
            <person name="Hesse C."/>
            <person name="Hori C."/>
            <person name="Igarashi K."/>
            <person name="Jurgens J.A."/>
            <person name="Kallen N."/>
            <person name="Kersten P."/>
            <person name="Kohler A."/>
            <person name="Kuees U."/>
            <person name="Kumar T.K.A."/>
            <person name="Kuo A."/>
            <person name="LaButti K."/>
            <person name="Larrondo L.F."/>
            <person name="Lindquist E."/>
            <person name="Ling A."/>
            <person name="Lombard V."/>
            <person name="Lucas S."/>
            <person name="Lundell T."/>
            <person name="Martin R."/>
            <person name="McLaughlin D.J."/>
            <person name="Morgenstern I."/>
            <person name="Morin E."/>
            <person name="Murat C."/>
            <person name="Nagy L.G."/>
            <person name="Nolan M."/>
            <person name="Ohm R.A."/>
            <person name="Patyshakuliyeva A."/>
            <person name="Rokas A."/>
            <person name="Ruiz-Duenas F.J."/>
            <person name="Sabat G."/>
            <person name="Salamov A."/>
            <person name="Samejima M."/>
            <person name="Schmutz J."/>
            <person name="Slot J.C."/>
            <person name="St John F."/>
            <person name="Stenlid J."/>
            <person name="Sun H."/>
            <person name="Sun S."/>
            <person name="Syed K."/>
            <person name="Tsang A."/>
            <person name="Wiebenga A."/>
            <person name="Young D."/>
            <person name="Pisabarro A."/>
            <person name="Eastwood D.C."/>
            <person name="Martin F."/>
            <person name="Cullen D."/>
            <person name="Grigoriev I.V."/>
            <person name="Hibbett D.S."/>
        </authorList>
    </citation>
    <scope>NUCLEOTIDE SEQUENCE [LARGE SCALE GENOMIC DNA]</scope>
    <source>
        <strain evidence="12 13">DJM-731 SS1</strain>
    </source>
</reference>
<evidence type="ECO:0000256" key="10">
    <source>
        <dbReference type="SAM" id="MobiDB-lite"/>
    </source>
</evidence>